<proteinExistence type="predicted"/>
<protein>
    <submittedName>
        <fullName evidence="1">Uncharacterized protein</fullName>
    </submittedName>
</protein>
<dbReference type="RefSeq" id="WP_354600764.1">
    <property type="nucleotide sequence ID" value="NZ_JBEWZI010000008.1"/>
</dbReference>
<reference evidence="1 2" key="1">
    <citation type="submission" date="2024-07" db="EMBL/GenBank/DDBJ databases">
        <title>Uliginosibacterium flavum JJ3220;KACC:17644.</title>
        <authorList>
            <person name="Kim M.K."/>
        </authorList>
    </citation>
    <scope>NUCLEOTIDE SEQUENCE [LARGE SCALE GENOMIC DNA]</scope>
    <source>
        <strain evidence="1 2">KACC:17644</strain>
    </source>
</reference>
<sequence length="139" mass="15035">MTTHSCPPLRRTLLRRAALIAFIALLAACGGGSDKPLAALYTSISITDLSYPSDEYTNDDIKIEARASSMGEISGGDIDWSLDQTSGHDIGSVTKTLSDDNHKVTFHVTAPDQTGPVWFKIKVKANGYSDSRTFSVDIR</sequence>
<organism evidence="1 2">
    <name type="scientific">Uliginosibacterium flavum</name>
    <dbReference type="NCBI Taxonomy" id="1396831"/>
    <lineage>
        <taxon>Bacteria</taxon>
        <taxon>Pseudomonadati</taxon>
        <taxon>Pseudomonadota</taxon>
        <taxon>Betaproteobacteria</taxon>
        <taxon>Rhodocyclales</taxon>
        <taxon>Zoogloeaceae</taxon>
        <taxon>Uliginosibacterium</taxon>
    </lineage>
</organism>
<gene>
    <name evidence="1" type="ORF">ABXR19_08870</name>
</gene>
<comment type="caution">
    <text evidence="1">The sequence shown here is derived from an EMBL/GenBank/DDBJ whole genome shotgun (WGS) entry which is preliminary data.</text>
</comment>
<dbReference type="Proteomes" id="UP001549691">
    <property type="component" value="Unassembled WGS sequence"/>
</dbReference>
<accession>A0ABV2TK54</accession>
<name>A0ABV2TK54_9RHOO</name>
<dbReference type="EMBL" id="JBEWZI010000008">
    <property type="protein sequence ID" value="MET7014302.1"/>
    <property type="molecule type" value="Genomic_DNA"/>
</dbReference>
<keyword evidence="2" id="KW-1185">Reference proteome</keyword>
<evidence type="ECO:0000313" key="2">
    <source>
        <dbReference type="Proteomes" id="UP001549691"/>
    </source>
</evidence>
<evidence type="ECO:0000313" key="1">
    <source>
        <dbReference type="EMBL" id="MET7014302.1"/>
    </source>
</evidence>